<accession>A0A1G1YMM4</accession>
<comment type="caution">
    <text evidence="9">The sequence shown here is derived from an EMBL/GenBank/DDBJ whole genome shotgun (WGS) entry which is preliminary data.</text>
</comment>
<dbReference type="PANTHER" id="PTHR12220:SF13">
    <property type="entry name" value="LARGE RIBOSOMAL SUBUNIT PROTEIN UL16M"/>
    <property type="match status" value="1"/>
</dbReference>
<dbReference type="GO" id="GO:0003735">
    <property type="term" value="F:structural constituent of ribosome"/>
    <property type="evidence" value="ECO:0007669"/>
    <property type="project" value="InterPro"/>
</dbReference>
<evidence type="ECO:0000256" key="2">
    <source>
        <dbReference type="ARBA" id="ARBA00022555"/>
    </source>
</evidence>
<dbReference type="InterPro" id="IPR020798">
    <property type="entry name" value="Ribosomal_uL16_CS"/>
</dbReference>
<dbReference type="GO" id="GO:0019843">
    <property type="term" value="F:rRNA binding"/>
    <property type="evidence" value="ECO:0007669"/>
    <property type="project" value="UniProtKB-UniRule"/>
</dbReference>
<sequence>MSLAPKKLKMRKPHRPAVKGMAARSNAIAFGAFALKATTGGWVSAQQLESARRVITKFVKRGGKIWIRIFPHRPITQKGTQATMGGGKGVLEYYVAIVKPGTIIFEMAGIDEAEAKKAMTLAGYKLPVRTKFLAKD</sequence>
<dbReference type="GO" id="GO:1990904">
    <property type="term" value="C:ribonucleoprotein complex"/>
    <property type="evidence" value="ECO:0007669"/>
    <property type="project" value="UniProtKB-KW"/>
</dbReference>
<dbReference type="GO" id="GO:0005840">
    <property type="term" value="C:ribosome"/>
    <property type="evidence" value="ECO:0007669"/>
    <property type="project" value="UniProtKB-KW"/>
</dbReference>
<gene>
    <name evidence="6" type="primary">rplP</name>
    <name evidence="9" type="ORF">A3A02_02985</name>
</gene>
<dbReference type="Gene3D" id="3.90.1170.10">
    <property type="entry name" value="Ribosomal protein L10e/L16"/>
    <property type="match status" value="1"/>
</dbReference>
<dbReference type="GO" id="GO:0006412">
    <property type="term" value="P:translation"/>
    <property type="evidence" value="ECO:0007669"/>
    <property type="project" value="UniProtKB-UniRule"/>
</dbReference>
<dbReference type="HAMAP" id="MF_01342">
    <property type="entry name" value="Ribosomal_uL16"/>
    <property type="match status" value="1"/>
</dbReference>
<protein>
    <recommendedName>
        <fullName evidence="5 6">Large ribosomal subunit protein uL16</fullName>
    </recommendedName>
</protein>
<proteinExistence type="inferred from homology"/>
<dbReference type="PROSITE" id="PS00586">
    <property type="entry name" value="RIBOSOMAL_L16_1"/>
    <property type="match status" value="1"/>
</dbReference>
<dbReference type="InterPro" id="IPR047873">
    <property type="entry name" value="Ribosomal_uL16"/>
</dbReference>
<evidence type="ECO:0000256" key="3">
    <source>
        <dbReference type="ARBA" id="ARBA00022980"/>
    </source>
</evidence>
<dbReference type="AlphaFoldDB" id="A0A1G1YMM4"/>
<dbReference type="InterPro" id="IPR036920">
    <property type="entry name" value="Ribosomal_uL16_sf"/>
</dbReference>
<dbReference type="FunFam" id="3.90.1170.10:FF:000001">
    <property type="entry name" value="50S ribosomal protein L16"/>
    <property type="match status" value="1"/>
</dbReference>
<comment type="function">
    <text evidence="6 8">Binds 23S rRNA and is also seen to make contacts with the A and possibly P site tRNAs.</text>
</comment>
<name>A0A1G1YMM4_9BACT</name>
<keyword evidence="6 8" id="KW-0699">rRNA-binding</keyword>
<evidence type="ECO:0000256" key="4">
    <source>
        <dbReference type="ARBA" id="ARBA00023274"/>
    </source>
</evidence>
<evidence type="ECO:0000313" key="9">
    <source>
        <dbReference type="EMBL" id="OGY53046.1"/>
    </source>
</evidence>
<evidence type="ECO:0000313" key="10">
    <source>
        <dbReference type="Proteomes" id="UP000177376"/>
    </source>
</evidence>
<dbReference type="InterPro" id="IPR016180">
    <property type="entry name" value="Ribosomal_uL16_dom"/>
</dbReference>
<keyword evidence="4 6" id="KW-0687">Ribonucleoprotein</keyword>
<dbReference type="Pfam" id="PF00252">
    <property type="entry name" value="Ribosomal_L16"/>
    <property type="match status" value="1"/>
</dbReference>
<evidence type="ECO:0000256" key="7">
    <source>
        <dbReference type="RuleBase" id="RU004413"/>
    </source>
</evidence>
<comment type="similarity">
    <text evidence="1 6 7">Belongs to the universal ribosomal protein uL16 family.</text>
</comment>
<dbReference type="InterPro" id="IPR000114">
    <property type="entry name" value="Ribosomal_uL16_bact-type"/>
</dbReference>
<dbReference type="SUPFAM" id="SSF54686">
    <property type="entry name" value="Ribosomal protein L16p/L10e"/>
    <property type="match status" value="1"/>
</dbReference>
<comment type="subunit">
    <text evidence="6 8">Part of the 50S ribosomal subunit.</text>
</comment>
<evidence type="ECO:0000256" key="6">
    <source>
        <dbReference type="HAMAP-Rule" id="MF_01342"/>
    </source>
</evidence>
<evidence type="ECO:0000256" key="8">
    <source>
        <dbReference type="RuleBase" id="RU004414"/>
    </source>
</evidence>
<reference evidence="9 10" key="1">
    <citation type="journal article" date="2016" name="Nat. Commun.">
        <title>Thousands of microbial genomes shed light on interconnected biogeochemical processes in an aquifer system.</title>
        <authorList>
            <person name="Anantharaman K."/>
            <person name="Brown C.T."/>
            <person name="Hug L.A."/>
            <person name="Sharon I."/>
            <person name="Castelle C.J."/>
            <person name="Probst A.J."/>
            <person name="Thomas B.C."/>
            <person name="Singh A."/>
            <person name="Wilkins M.J."/>
            <person name="Karaoz U."/>
            <person name="Brodie E.L."/>
            <person name="Williams K.H."/>
            <person name="Hubbard S.S."/>
            <person name="Banfield J.F."/>
        </authorList>
    </citation>
    <scope>NUCLEOTIDE SEQUENCE [LARGE SCALE GENOMIC DNA]</scope>
</reference>
<evidence type="ECO:0000256" key="5">
    <source>
        <dbReference type="ARBA" id="ARBA00035198"/>
    </source>
</evidence>
<dbReference type="CDD" id="cd01433">
    <property type="entry name" value="Ribosomal_L16_L10e"/>
    <property type="match status" value="1"/>
</dbReference>
<evidence type="ECO:0000256" key="1">
    <source>
        <dbReference type="ARBA" id="ARBA00008931"/>
    </source>
</evidence>
<dbReference type="EMBL" id="MHIM01000006">
    <property type="protein sequence ID" value="OGY53046.1"/>
    <property type="molecule type" value="Genomic_DNA"/>
</dbReference>
<dbReference type="Proteomes" id="UP000177376">
    <property type="component" value="Unassembled WGS sequence"/>
</dbReference>
<keyword evidence="3 6" id="KW-0689">Ribosomal protein</keyword>
<dbReference type="NCBIfam" id="TIGR01164">
    <property type="entry name" value="rplP_bact"/>
    <property type="match status" value="1"/>
</dbReference>
<organism evidence="9 10">
    <name type="scientific">Candidatus Buchananbacteria bacterium RIFCSPLOWO2_01_FULL_39_33</name>
    <dbReference type="NCBI Taxonomy" id="1797543"/>
    <lineage>
        <taxon>Bacteria</taxon>
        <taxon>Candidatus Buchananiibacteriota</taxon>
    </lineage>
</organism>
<dbReference type="PANTHER" id="PTHR12220">
    <property type="entry name" value="50S/60S RIBOSOMAL PROTEIN L16"/>
    <property type="match status" value="1"/>
</dbReference>
<dbReference type="GO" id="GO:0000049">
    <property type="term" value="F:tRNA binding"/>
    <property type="evidence" value="ECO:0007669"/>
    <property type="project" value="UniProtKB-KW"/>
</dbReference>
<keyword evidence="2 6" id="KW-0820">tRNA-binding</keyword>
<dbReference type="PRINTS" id="PR00060">
    <property type="entry name" value="RIBOSOMALL16"/>
</dbReference>
<keyword evidence="6 8" id="KW-0694">RNA-binding</keyword>